<sequence length="54" mass="6146">MFYGLIRFIIMVVLGTLIAFAFALGVGFIVAAPSVWKWVAYAIIIIIWFIYKMS</sequence>
<dbReference type="Proteomes" id="UP000241031">
    <property type="component" value="Segment"/>
</dbReference>
<protein>
    <submittedName>
        <fullName evidence="2">Uncharacterized protein</fullName>
    </submittedName>
</protein>
<keyword evidence="1" id="KW-1133">Transmembrane helix</keyword>
<dbReference type="KEGG" id="vg:54989244"/>
<feature type="transmembrane region" description="Helical" evidence="1">
    <location>
        <begin position="7"/>
        <end position="29"/>
    </location>
</feature>
<dbReference type="EMBL" id="MG765274">
    <property type="protein sequence ID" value="AVH85677.1"/>
    <property type="molecule type" value="Genomic_DNA"/>
</dbReference>
<keyword evidence="3" id="KW-1185">Reference proteome</keyword>
<dbReference type="RefSeq" id="YP_009798773.1">
    <property type="nucleotide sequence ID" value="NC_047931.1"/>
</dbReference>
<feature type="transmembrane region" description="Helical" evidence="1">
    <location>
        <begin position="35"/>
        <end position="51"/>
    </location>
</feature>
<accession>A0A2P0ZL47</accession>
<evidence type="ECO:0000313" key="3">
    <source>
        <dbReference type="Proteomes" id="UP000241031"/>
    </source>
</evidence>
<keyword evidence="1" id="KW-0812">Transmembrane</keyword>
<organism evidence="2 3">
    <name type="scientific">Lactobacillus phage Maenad</name>
    <dbReference type="NCBI Taxonomy" id="2079431"/>
    <lineage>
        <taxon>Viruses</taxon>
        <taxon>Duplodnaviria</taxon>
        <taxon>Heunggongvirae</taxon>
        <taxon>Uroviricota</taxon>
        <taxon>Caudoviricetes</taxon>
        <taxon>Tybeckvirinae</taxon>
        <taxon>Maenadvirus</taxon>
        <taxon>Maenadvirus maenad</taxon>
    </lineage>
</organism>
<name>A0A2P0ZL47_9CAUD</name>
<evidence type="ECO:0000256" key="1">
    <source>
        <dbReference type="SAM" id="Phobius"/>
    </source>
</evidence>
<keyword evidence="1" id="KW-0472">Membrane</keyword>
<proteinExistence type="predicted"/>
<reference evidence="2 3" key="1">
    <citation type="submission" date="2018-01" db="EMBL/GenBank/DDBJ databases">
        <title>Lactobacillus phages that infect wine-derived L. plantarum strains.</title>
        <authorList>
            <person name="Kyrkou I."/>
            <person name="Hestbjerg Hansen L."/>
        </authorList>
    </citation>
    <scope>NUCLEOTIDE SEQUENCE [LARGE SCALE GENOMIC DNA]</scope>
</reference>
<evidence type="ECO:0000313" key="2">
    <source>
        <dbReference type="EMBL" id="AVH85677.1"/>
    </source>
</evidence>
<dbReference type="GeneID" id="54989244"/>